<dbReference type="EMBL" id="BLKC01000078">
    <property type="protein sequence ID" value="GFF49339.1"/>
    <property type="molecule type" value="Genomic_DNA"/>
</dbReference>
<keyword evidence="6" id="KW-0072">Autophagy</keyword>
<keyword evidence="5" id="KW-0653">Protein transport</keyword>
<comment type="caution">
    <text evidence="8">The sequence shown here is derived from an EMBL/GenBank/DDBJ whole genome shotgun (WGS) entry which is preliminary data.</text>
</comment>
<dbReference type="GO" id="GO:0005829">
    <property type="term" value="C:cytosol"/>
    <property type="evidence" value="ECO:0007669"/>
    <property type="project" value="TreeGrafter"/>
</dbReference>
<evidence type="ECO:0000256" key="7">
    <source>
        <dbReference type="ARBA" id="ARBA00029833"/>
    </source>
</evidence>
<dbReference type="PANTHER" id="PTHR14957:SF1">
    <property type="entry name" value="UBIQUITIN-LIKE-CONJUGATING ENZYME ATG10"/>
    <property type="match status" value="1"/>
</dbReference>
<dbReference type="GO" id="GO:0032446">
    <property type="term" value="P:protein modification by small protein conjugation"/>
    <property type="evidence" value="ECO:0007669"/>
    <property type="project" value="TreeGrafter"/>
</dbReference>
<name>A0A8H3S3S7_9EURO</name>
<dbReference type="AlphaFoldDB" id="A0A8H3S3S7"/>
<evidence type="ECO:0000313" key="8">
    <source>
        <dbReference type="EMBL" id="GFF49339.1"/>
    </source>
</evidence>
<keyword evidence="4" id="KW-0833">Ubl conjugation pathway</keyword>
<evidence type="ECO:0000256" key="1">
    <source>
        <dbReference type="ARBA" id="ARBA00005696"/>
    </source>
</evidence>
<keyword evidence="5" id="KW-0813">Transport</keyword>
<protein>
    <recommendedName>
        <fullName evidence="2">Ubiquitin-like-conjugating enzyme ATG10</fullName>
    </recommendedName>
    <alternativeName>
        <fullName evidence="7">Autophagy-related protein 10</fullName>
    </alternativeName>
</protein>
<reference evidence="8 9" key="1">
    <citation type="submission" date="2020-01" db="EMBL/GenBank/DDBJ databases">
        <title>Draft genome sequence of Aspergillus udagawae IFM 46972.</title>
        <authorList>
            <person name="Takahashi H."/>
            <person name="Yaguchi T."/>
        </authorList>
    </citation>
    <scope>NUCLEOTIDE SEQUENCE [LARGE SCALE GENOMIC DNA]</scope>
    <source>
        <strain evidence="8 9">IFM 46972</strain>
    </source>
</reference>
<evidence type="ECO:0000256" key="4">
    <source>
        <dbReference type="ARBA" id="ARBA00022786"/>
    </source>
</evidence>
<dbReference type="InterPro" id="IPR007135">
    <property type="entry name" value="Atg3/Atg10"/>
</dbReference>
<sequence length="257" mass="28246">MTSPSSQGPLSAFPSLTPEEFECACRAFVGRLHDLASDPVHVGWSSVRLVQKTTGAILKISRSIQHPTSQHIDDIPPELGESQEPNLCEDDPEALVRTTQTSAGLHVDYDILLSPVYRVPVLYFLLRRDGHPQSLEIDAVYHLLVPDQYRKELQSVGVMGGISVGYHPESGVPAFFVHPCNTADAMMRIAGWRKINAETYLLIWLGLVGNCVGLRLPCEIFATDTQEPFPELYQADSEANDASRSSLALPPITNPSL</sequence>
<proteinExistence type="inferred from homology"/>
<keyword evidence="3" id="KW-0808">Transferase</keyword>
<evidence type="ECO:0000256" key="3">
    <source>
        <dbReference type="ARBA" id="ARBA00022679"/>
    </source>
</evidence>
<dbReference type="GO" id="GO:0000045">
    <property type="term" value="P:autophagosome assembly"/>
    <property type="evidence" value="ECO:0007669"/>
    <property type="project" value="TreeGrafter"/>
</dbReference>
<accession>A0A8H3S3S7</accession>
<dbReference type="GO" id="GO:0015031">
    <property type="term" value="P:protein transport"/>
    <property type="evidence" value="ECO:0007669"/>
    <property type="project" value="UniProtKB-KW"/>
</dbReference>
<dbReference type="GO" id="GO:0061651">
    <property type="term" value="F:Atg12 conjugating enzyme activity"/>
    <property type="evidence" value="ECO:0007669"/>
    <property type="project" value="TreeGrafter"/>
</dbReference>
<evidence type="ECO:0000256" key="5">
    <source>
        <dbReference type="ARBA" id="ARBA00022927"/>
    </source>
</evidence>
<evidence type="ECO:0000313" key="9">
    <source>
        <dbReference type="Proteomes" id="UP000465221"/>
    </source>
</evidence>
<evidence type="ECO:0000256" key="2">
    <source>
        <dbReference type="ARBA" id="ARBA00021099"/>
    </source>
</evidence>
<dbReference type="Pfam" id="PF03987">
    <property type="entry name" value="Autophagy_act_C"/>
    <property type="match status" value="1"/>
</dbReference>
<dbReference type="GO" id="GO:0000422">
    <property type="term" value="P:autophagy of mitochondrion"/>
    <property type="evidence" value="ECO:0007669"/>
    <property type="project" value="TreeGrafter"/>
</dbReference>
<gene>
    <name evidence="8" type="ORF">IFM46972_08776</name>
</gene>
<organism evidence="8 9">
    <name type="scientific">Aspergillus udagawae</name>
    <dbReference type="NCBI Taxonomy" id="91492"/>
    <lineage>
        <taxon>Eukaryota</taxon>
        <taxon>Fungi</taxon>
        <taxon>Dikarya</taxon>
        <taxon>Ascomycota</taxon>
        <taxon>Pezizomycotina</taxon>
        <taxon>Eurotiomycetes</taxon>
        <taxon>Eurotiomycetidae</taxon>
        <taxon>Eurotiales</taxon>
        <taxon>Aspergillaceae</taxon>
        <taxon>Aspergillus</taxon>
        <taxon>Aspergillus subgen. Fumigati</taxon>
    </lineage>
</organism>
<dbReference type="Gene3D" id="3.30.1460.50">
    <property type="match status" value="1"/>
</dbReference>
<comment type="similarity">
    <text evidence="1">Belongs to the ATG10 family.</text>
</comment>
<evidence type="ECO:0000256" key="6">
    <source>
        <dbReference type="ARBA" id="ARBA00023006"/>
    </source>
</evidence>
<dbReference type="PANTHER" id="PTHR14957">
    <property type="entry name" value="UBIQUITIN-LIKE-CONJUGATING ENZYME ATG10"/>
    <property type="match status" value="1"/>
</dbReference>
<dbReference type="Proteomes" id="UP000465221">
    <property type="component" value="Unassembled WGS sequence"/>
</dbReference>